<dbReference type="GO" id="GO:0046872">
    <property type="term" value="F:metal ion binding"/>
    <property type="evidence" value="ECO:0007669"/>
    <property type="project" value="UniProtKB-KW"/>
</dbReference>
<keyword evidence="6" id="KW-0255">Endonuclease</keyword>
<feature type="active site" description="Proton acceptor" evidence="1">
    <location>
        <position position="534"/>
    </location>
</feature>
<evidence type="ECO:0000259" key="5">
    <source>
        <dbReference type="SMART" id="SM00892"/>
    </source>
</evidence>
<dbReference type="EMBL" id="FUWZ01000004">
    <property type="protein sequence ID" value="SKA37319.1"/>
    <property type="molecule type" value="Genomic_DNA"/>
</dbReference>
<dbReference type="PANTHER" id="PTHR13966">
    <property type="entry name" value="ENDONUCLEASE RELATED"/>
    <property type="match status" value="1"/>
</dbReference>
<protein>
    <submittedName>
        <fullName evidence="6">Endonuclease G</fullName>
    </submittedName>
</protein>
<feature type="binding site" evidence="2">
    <location>
        <position position="571"/>
    </location>
    <ligand>
        <name>Mg(2+)</name>
        <dbReference type="ChEBI" id="CHEBI:18420"/>
        <note>catalytic</note>
    </ligand>
</feature>
<dbReference type="GO" id="GO:0016787">
    <property type="term" value="F:hydrolase activity"/>
    <property type="evidence" value="ECO:0007669"/>
    <property type="project" value="InterPro"/>
</dbReference>
<dbReference type="AlphaFoldDB" id="A0A1T4TAP3"/>
<organism evidence="6 7">
    <name type="scientific">Chitinophaga eiseniae</name>
    <dbReference type="NCBI Taxonomy" id="634771"/>
    <lineage>
        <taxon>Bacteria</taxon>
        <taxon>Pseudomonadati</taxon>
        <taxon>Bacteroidota</taxon>
        <taxon>Chitinophagia</taxon>
        <taxon>Chitinophagales</taxon>
        <taxon>Chitinophagaceae</taxon>
        <taxon>Chitinophaga</taxon>
    </lineage>
</organism>
<evidence type="ECO:0000259" key="4">
    <source>
        <dbReference type="SMART" id="SM00477"/>
    </source>
</evidence>
<evidence type="ECO:0000256" key="2">
    <source>
        <dbReference type="PIRSR" id="PIRSR640255-2"/>
    </source>
</evidence>
<name>A0A1T4TAP3_9BACT</name>
<dbReference type="Pfam" id="PF13365">
    <property type="entry name" value="Trypsin_2"/>
    <property type="match status" value="1"/>
</dbReference>
<feature type="region of interest" description="Disordered" evidence="3">
    <location>
        <begin position="334"/>
        <end position="369"/>
    </location>
</feature>
<dbReference type="Gene3D" id="3.40.570.10">
    <property type="entry name" value="Extracellular Endonuclease, subunit A"/>
    <property type="match status" value="1"/>
</dbReference>
<dbReference type="OrthoDB" id="9770276at2"/>
<evidence type="ECO:0000313" key="6">
    <source>
        <dbReference type="EMBL" id="SKA37319.1"/>
    </source>
</evidence>
<evidence type="ECO:0000256" key="1">
    <source>
        <dbReference type="PIRSR" id="PIRSR640255-1"/>
    </source>
</evidence>
<evidence type="ECO:0000256" key="3">
    <source>
        <dbReference type="SAM" id="MobiDB-lite"/>
    </source>
</evidence>
<dbReference type="SUPFAM" id="SSF50494">
    <property type="entry name" value="Trypsin-like serine proteases"/>
    <property type="match status" value="1"/>
</dbReference>
<feature type="compositionally biased region" description="Polar residues" evidence="3">
    <location>
        <begin position="351"/>
        <end position="369"/>
    </location>
</feature>
<dbReference type="GO" id="GO:0004519">
    <property type="term" value="F:endonuclease activity"/>
    <property type="evidence" value="ECO:0007669"/>
    <property type="project" value="UniProtKB-KW"/>
</dbReference>
<dbReference type="InterPro" id="IPR020821">
    <property type="entry name" value="ENPP1-3/EXOG-like_nuc-like"/>
</dbReference>
<dbReference type="Proteomes" id="UP000190367">
    <property type="component" value="Unassembled WGS sequence"/>
</dbReference>
<dbReference type="STRING" id="634771.SAMN04488128_104259"/>
<dbReference type="SMART" id="SM00892">
    <property type="entry name" value="Endonuclease_NS"/>
    <property type="match status" value="1"/>
</dbReference>
<proteinExistence type="predicted"/>
<dbReference type="InterPro" id="IPR043504">
    <property type="entry name" value="Peptidase_S1_PA_chymotrypsin"/>
</dbReference>
<dbReference type="InterPro" id="IPR040255">
    <property type="entry name" value="Non-specific_endonuclease"/>
</dbReference>
<accession>A0A1T4TAP3</accession>
<keyword evidence="6" id="KW-0378">Hydrolase</keyword>
<sequence>MMQVPLDQLAESESRYTALEQIPVRDAFPGLAEEMVPADVPASVVAGNILGADENMERRKQMLATVKQEPVDFAFERAIGKNDSVYSNFVELISQAKQRVGRIAIKQGNRNVAFATGFMVSYNLLLTNWHVFKTKESVADSEVQFFYELDIHGSPGSAVSFALDVNRFYCASKELDYCFVAVAPVDTTGTRSINDIGYLFLDPALGKLGNEEEEALNIIHHPNGDYKQLSLRENLFIKIAPTSIWYKTDTAPGSSGSPVFNDQWQVVALHHMGVGQKNAAGDYIDKEGKVIPLVNGSVDVSRVVWIANEGIRISVILKDIALNFPEEPLVKDLSSPKQTTLSAQEKLPAKENTTPSLTPKTPAMETNNPAANVNISFPASLIERNGMINIHISQGEGIPPVTPPKAALSAAEADFEEIKKLEQDTDFSACKGYISTFLGRGLNIALPQPKAALKKFAAKLEGTDSIVLKYYNYSTILHAVRRMPIISAINVDGDPGKRLDDSKRKDVWLRDNRLSFDLQLDDSYYKNSGFDRGHMSRREDANWGATADDAKRNADLTCMYTNACPQVAAINQSSKKGLWGILEKVVLEKGATLEEGKTARISVFNGPIFREDDRVFRGVQVPVDFFKIVLWLTDEGDLKATAFKLSQQSLVDDIDWEQLDLDQNVQFKEYMCSIEDLQKETGIDFSAIIPFDTFEGEADELTSTEMVAAHIRKHNMRDTQKV</sequence>
<dbReference type="SMART" id="SM00477">
    <property type="entry name" value="NUC"/>
    <property type="match status" value="1"/>
</dbReference>
<keyword evidence="7" id="KW-1185">Reference proteome</keyword>
<feature type="domain" description="DNA/RNA non-specific endonuclease/pyrophosphatase/phosphodiesterase" evidence="5">
    <location>
        <begin position="469"/>
        <end position="692"/>
    </location>
</feature>
<dbReference type="GO" id="GO:0003676">
    <property type="term" value="F:nucleic acid binding"/>
    <property type="evidence" value="ECO:0007669"/>
    <property type="project" value="InterPro"/>
</dbReference>
<dbReference type="SUPFAM" id="SSF54060">
    <property type="entry name" value="His-Me finger endonucleases"/>
    <property type="match status" value="1"/>
</dbReference>
<dbReference type="Pfam" id="PF01223">
    <property type="entry name" value="Endonuclease_NS"/>
    <property type="match status" value="1"/>
</dbReference>
<feature type="domain" description="ENPP1-3/EXOG-like endonuclease/phosphodiesterase" evidence="4">
    <location>
        <begin position="470"/>
        <end position="692"/>
    </location>
</feature>
<dbReference type="RefSeq" id="WP_078671613.1">
    <property type="nucleotide sequence ID" value="NZ_FUWZ01000004.1"/>
</dbReference>
<keyword evidence="2" id="KW-0479">Metal-binding</keyword>
<dbReference type="PANTHER" id="PTHR13966:SF5">
    <property type="entry name" value="ENDONUCLEASE G, MITOCHONDRIAL"/>
    <property type="match status" value="1"/>
</dbReference>
<dbReference type="Gene3D" id="2.40.10.10">
    <property type="entry name" value="Trypsin-like serine proteases"/>
    <property type="match status" value="2"/>
</dbReference>
<keyword evidence="6" id="KW-0540">Nuclease</keyword>
<reference evidence="7" key="1">
    <citation type="submission" date="2017-02" db="EMBL/GenBank/DDBJ databases">
        <authorList>
            <person name="Varghese N."/>
            <person name="Submissions S."/>
        </authorList>
    </citation>
    <scope>NUCLEOTIDE SEQUENCE [LARGE SCALE GENOMIC DNA]</scope>
    <source>
        <strain evidence="7">DSM 22224</strain>
    </source>
</reference>
<dbReference type="InterPro" id="IPR001604">
    <property type="entry name" value="Endo_G_ENPP1-like_dom"/>
</dbReference>
<dbReference type="InterPro" id="IPR009003">
    <property type="entry name" value="Peptidase_S1_PA"/>
</dbReference>
<dbReference type="InterPro" id="IPR044925">
    <property type="entry name" value="His-Me_finger_sf"/>
</dbReference>
<gene>
    <name evidence="6" type="ORF">SAMN04488128_104259</name>
</gene>
<evidence type="ECO:0000313" key="7">
    <source>
        <dbReference type="Proteomes" id="UP000190367"/>
    </source>
</evidence>
<dbReference type="InterPro" id="IPR044929">
    <property type="entry name" value="DNA/RNA_non-sp_Endonuclease_sf"/>
</dbReference>